<dbReference type="AlphaFoldDB" id="A0A067JWZ2"/>
<keyword evidence="2" id="KW-1185">Reference proteome</keyword>
<gene>
    <name evidence="1" type="ORF">JCGZ_14262</name>
</gene>
<dbReference type="Proteomes" id="UP000027138">
    <property type="component" value="Unassembled WGS sequence"/>
</dbReference>
<reference evidence="1 2" key="1">
    <citation type="journal article" date="2014" name="PLoS ONE">
        <title>Global Analysis of Gene Expression Profiles in Physic Nut (Jatropha curcas L.) Seedlings Exposed to Salt Stress.</title>
        <authorList>
            <person name="Zhang L."/>
            <person name="Zhang C."/>
            <person name="Wu P."/>
            <person name="Chen Y."/>
            <person name="Li M."/>
            <person name="Jiang H."/>
            <person name="Wu G."/>
        </authorList>
    </citation>
    <scope>NUCLEOTIDE SEQUENCE [LARGE SCALE GENOMIC DNA]</scope>
    <source>
        <strain evidence="2">cv. GZQX0401</strain>
        <tissue evidence="1">Young leaves</tissue>
    </source>
</reference>
<evidence type="ECO:0000313" key="2">
    <source>
        <dbReference type="Proteomes" id="UP000027138"/>
    </source>
</evidence>
<dbReference type="EMBL" id="KK914782">
    <property type="protein sequence ID" value="KDP28491.1"/>
    <property type="molecule type" value="Genomic_DNA"/>
</dbReference>
<protein>
    <submittedName>
        <fullName evidence="1">Uncharacterized protein</fullName>
    </submittedName>
</protein>
<name>A0A067JWZ2_JATCU</name>
<organism evidence="1 2">
    <name type="scientific">Jatropha curcas</name>
    <name type="common">Barbados nut</name>
    <dbReference type="NCBI Taxonomy" id="180498"/>
    <lineage>
        <taxon>Eukaryota</taxon>
        <taxon>Viridiplantae</taxon>
        <taxon>Streptophyta</taxon>
        <taxon>Embryophyta</taxon>
        <taxon>Tracheophyta</taxon>
        <taxon>Spermatophyta</taxon>
        <taxon>Magnoliopsida</taxon>
        <taxon>eudicotyledons</taxon>
        <taxon>Gunneridae</taxon>
        <taxon>Pentapetalae</taxon>
        <taxon>rosids</taxon>
        <taxon>fabids</taxon>
        <taxon>Malpighiales</taxon>
        <taxon>Euphorbiaceae</taxon>
        <taxon>Crotonoideae</taxon>
        <taxon>Jatropheae</taxon>
        <taxon>Jatropha</taxon>
    </lineage>
</organism>
<accession>A0A067JWZ2</accession>
<evidence type="ECO:0000313" key="1">
    <source>
        <dbReference type="EMBL" id="KDP28491.1"/>
    </source>
</evidence>
<proteinExistence type="predicted"/>
<sequence length="201" mass="22056">MPAQHNTCPLNVTTSAQLASWGDKPAVRIYHLSKHITCQLSGFATSANITIASCQDCYLSVHILPAVEVRQLNIHILPAVEVHQLSTDVNSPAVTKCQHMVHVIWQLSACQPGEHVNGQQLSLLSGLPNHHTRHLPHVRIANSASMSSTSCPYMPTQCTYDLPAVSTPTHCPRHQPITDTNSVYMSSASCQTHHYNFHIST</sequence>